<feature type="domain" description="Thioredoxin" evidence="14">
    <location>
        <begin position="2"/>
        <end position="146"/>
    </location>
</feature>
<evidence type="ECO:0000256" key="3">
    <source>
        <dbReference type="ARBA" id="ARBA00013017"/>
    </source>
</evidence>
<dbReference type="PANTHER" id="PTHR42801:SF4">
    <property type="entry name" value="AHPC_TSA FAMILY PROTEIN"/>
    <property type="match status" value="1"/>
</dbReference>
<dbReference type="InterPro" id="IPR036249">
    <property type="entry name" value="Thioredoxin-like_sf"/>
</dbReference>
<keyword evidence="8" id="KW-0676">Redox-active center</keyword>
<dbReference type="InterPro" id="IPR024706">
    <property type="entry name" value="Peroxiredoxin_AhpC-typ"/>
</dbReference>
<dbReference type="GO" id="GO:0034599">
    <property type="term" value="P:cellular response to oxidative stress"/>
    <property type="evidence" value="ECO:0007669"/>
    <property type="project" value="TreeGrafter"/>
</dbReference>
<evidence type="ECO:0000259" key="14">
    <source>
        <dbReference type="PROSITE" id="PS51352"/>
    </source>
</evidence>
<dbReference type="GO" id="GO:0005737">
    <property type="term" value="C:cytoplasm"/>
    <property type="evidence" value="ECO:0007669"/>
    <property type="project" value="TreeGrafter"/>
</dbReference>
<evidence type="ECO:0000256" key="4">
    <source>
        <dbReference type="ARBA" id="ARBA00022559"/>
    </source>
</evidence>
<dbReference type="CDD" id="cd03017">
    <property type="entry name" value="PRX_BCP"/>
    <property type="match status" value="1"/>
</dbReference>
<evidence type="ECO:0000313" key="15">
    <source>
        <dbReference type="EMBL" id="NOK37819.1"/>
    </source>
</evidence>
<organism evidence="15 16">
    <name type="scientific">Corallococcus exercitus</name>
    <dbReference type="NCBI Taxonomy" id="2316736"/>
    <lineage>
        <taxon>Bacteria</taxon>
        <taxon>Pseudomonadati</taxon>
        <taxon>Myxococcota</taxon>
        <taxon>Myxococcia</taxon>
        <taxon>Myxococcales</taxon>
        <taxon>Cystobacterineae</taxon>
        <taxon>Myxococcaceae</taxon>
        <taxon>Corallococcus</taxon>
    </lineage>
</organism>
<reference evidence="15 16" key="1">
    <citation type="submission" date="2020-05" db="EMBL/GenBank/DDBJ databases">
        <authorList>
            <person name="Whitworth D."/>
        </authorList>
    </citation>
    <scope>NUCLEOTIDE SEQUENCE [LARGE SCALE GENOMIC DNA]</scope>
    <source>
        <strain evidence="15 16">AB043B</strain>
    </source>
</reference>
<dbReference type="InterPro" id="IPR013766">
    <property type="entry name" value="Thioredoxin_domain"/>
</dbReference>
<dbReference type="OrthoDB" id="9812811at2"/>
<comment type="function">
    <text evidence="1">Thiol-specific peroxidase that catalyzes the reduction of hydrogen peroxide and organic hydroperoxides to water and alcohols, respectively. Plays a role in cell protection against oxidative stress by detoxifying peroxides and as sensor of hydrogen peroxide-mediated signaling events.</text>
</comment>
<dbReference type="Gene3D" id="3.40.30.10">
    <property type="entry name" value="Glutaredoxin"/>
    <property type="match status" value="1"/>
</dbReference>
<gene>
    <name evidence="15" type="ORF">HMI49_31930</name>
</gene>
<dbReference type="PROSITE" id="PS51352">
    <property type="entry name" value="THIOREDOXIN_2"/>
    <property type="match status" value="1"/>
</dbReference>
<comment type="catalytic activity">
    <reaction evidence="12">
        <text>a hydroperoxide + [thioredoxin]-dithiol = an alcohol + [thioredoxin]-disulfide + H2O</text>
        <dbReference type="Rhea" id="RHEA:62620"/>
        <dbReference type="Rhea" id="RHEA-COMP:10698"/>
        <dbReference type="Rhea" id="RHEA-COMP:10700"/>
        <dbReference type="ChEBI" id="CHEBI:15377"/>
        <dbReference type="ChEBI" id="CHEBI:29950"/>
        <dbReference type="ChEBI" id="CHEBI:30879"/>
        <dbReference type="ChEBI" id="CHEBI:35924"/>
        <dbReference type="ChEBI" id="CHEBI:50058"/>
        <dbReference type="EC" id="1.11.1.24"/>
    </reaction>
</comment>
<dbReference type="RefSeq" id="WP_120529842.1">
    <property type="nucleotide sequence ID" value="NZ_JABFJV010000257.1"/>
</dbReference>
<evidence type="ECO:0000256" key="6">
    <source>
        <dbReference type="ARBA" id="ARBA00023002"/>
    </source>
</evidence>
<evidence type="ECO:0000256" key="7">
    <source>
        <dbReference type="ARBA" id="ARBA00023157"/>
    </source>
</evidence>
<comment type="subunit">
    <text evidence="2">Monomer.</text>
</comment>
<evidence type="ECO:0000256" key="2">
    <source>
        <dbReference type="ARBA" id="ARBA00011245"/>
    </source>
</evidence>
<evidence type="ECO:0000256" key="8">
    <source>
        <dbReference type="ARBA" id="ARBA00023284"/>
    </source>
</evidence>
<keyword evidence="5" id="KW-0049">Antioxidant</keyword>
<evidence type="ECO:0000256" key="11">
    <source>
        <dbReference type="ARBA" id="ARBA00042639"/>
    </source>
</evidence>
<dbReference type="GO" id="GO:0008379">
    <property type="term" value="F:thioredoxin peroxidase activity"/>
    <property type="evidence" value="ECO:0007669"/>
    <property type="project" value="TreeGrafter"/>
</dbReference>
<dbReference type="EMBL" id="JABFJV010000257">
    <property type="protein sequence ID" value="NOK37819.1"/>
    <property type="molecule type" value="Genomic_DNA"/>
</dbReference>
<name>A0A3A8HHA4_9BACT</name>
<evidence type="ECO:0000256" key="10">
    <source>
        <dbReference type="ARBA" id="ARBA00038489"/>
    </source>
</evidence>
<comment type="similarity">
    <text evidence="10">Belongs to the peroxiredoxin family. BCP/PrxQ subfamily.</text>
</comment>
<dbReference type="PIRSF" id="PIRSF000239">
    <property type="entry name" value="AHPC"/>
    <property type="match status" value="1"/>
</dbReference>
<proteinExistence type="inferred from homology"/>
<evidence type="ECO:0000256" key="9">
    <source>
        <dbReference type="ARBA" id="ARBA00032824"/>
    </source>
</evidence>
<keyword evidence="6" id="KW-0560">Oxidoreductase</keyword>
<protein>
    <recommendedName>
        <fullName evidence="3">thioredoxin-dependent peroxiredoxin</fullName>
        <ecNumber evidence="3">1.11.1.24</ecNumber>
    </recommendedName>
    <alternativeName>
        <fullName evidence="9">Thioredoxin peroxidase</fullName>
    </alternativeName>
    <alternativeName>
        <fullName evidence="11">Thioredoxin-dependent peroxiredoxin Bcp</fullName>
    </alternativeName>
</protein>
<accession>A0A3A8HHA4</accession>
<evidence type="ECO:0000256" key="13">
    <source>
        <dbReference type="PIRSR" id="PIRSR000239-1"/>
    </source>
</evidence>
<keyword evidence="16" id="KW-1185">Reference proteome</keyword>
<sequence>MLKQGDMAPEFTVQDSTGKTHRLSDYRGKNVVLWFYPKADTPGCTAEGCSFRDHKTQYEAKGTVILGISFDTPAENQAFSQKFGFNFPLLCDVDRQVGLAYGAADDASAANARRVGVVIGPDGRIKEWHAKVDARAFPQEALARLQ</sequence>
<dbReference type="InterPro" id="IPR000866">
    <property type="entry name" value="AhpC/TSA"/>
</dbReference>
<evidence type="ECO:0000256" key="1">
    <source>
        <dbReference type="ARBA" id="ARBA00003330"/>
    </source>
</evidence>
<dbReference type="EC" id="1.11.1.24" evidence="3"/>
<dbReference type="Pfam" id="PF00578">
    <property type="entry name" value="AhpC-TSA"/>
    <property type="match status" value="1"/>
</dbReference>
<comment type="caution">
    <text evidence="15">The sequence shown here is derived from an EMBL/GenBank/DDBJ whole genome shotgun (WGS) entry which is preliminary data.</text>
</comment>
<dbReference type="AlphaFoldDB" id="A0A3A8HHA4"/>
<dbReference type="GO" id="GO:0045454">
    <property type="term" value="P:cell redox homeostasis"/>
    <property type="evidence" value="ECO:0007669"/>
    <property type="project" value="TreeGrafter"/>
</dbReference>
<evidence type="ECO:0000256" key="5">
    <source>
        <dbReference type="ARBA" id="ARBA00022862"/>
    </source>
</evidence>
<dbReference type="Proteomes" id="UP000563426">
    <property type="component" value="Unassembled WGS sequence"/>
</dbReference>
<feature type="active site" description="Cysteine sulfenic acid (-SOH) intermediate; for peroxidase activity" evidence="13">
    <location>
        <position position="44"/>
    </location>
</feature>
<evidence type="ECO:0000313" key="16">
    <source>
        <dbReference type="Proteomes" id="UP000563426"/>
    </source>
</evidence>
<keyword evidence="7" id="KW-1015">Disulfide bond</keyword>
<evidence type="ECO:0000256" key="12">
    <source>
        <dbReference type="ARBA" id="ARBA00049091"/>
    </source>
</evidence>
<dbReference type="PANTHER" id="PTHR42801">
    <property type="entry name" value="THIOREDOXIN-DEPENDENT PEROXIDE REDUCTASE"/>
    <property type="match status" value="1"/>
</dbReference>
<keyword evidence="4" id="KW-0575">Peroxidase</keyword>
<dbReference type="InterPro" id="IPR050924">
    <property type="entry name" value="Peroxiredoxin_BCP/PrxQ"/>
</dbReference>
<dbReference type="SUPFAM" id="SSF52833">
    <property type="entry name" value="Thioredoxin-like"/>
    <property type="match status" value="1"/>
</dbReference>